<dbReference type="NCBIfam" id="TIGR03859">
    <property type="entry name" value="PQQ_PqqD"/>
    <property type="match status" value="1"/>
</dbReference>
<evidence type="ECO:0000256" key="3">
    <source>
        <dbReference type="ARBA" id="ARBA00022905"/>
    </source>
</evidence>
<name>A0A1M5YYW4_9BURK</name>
<dbReference type="OrthoDB" id="7356791at2"/>
<dbReference type="InterPro" id="IPR022479">
    <property type="entry name" value="PqqD_bac"/>
</dbReference>
<protein>
    <submittedName>
        <fullName evidence="4">Pyrroloquinoline quinone biosynthesis protein D</fullName>
    </submittedName>
</protein>
<comment type="pathway">
    <text evidence="1">Cofactor biosynthesis; pyrroloquinoline quinone biosynthesis.</text>
</comment>
<dbReference type="GO" id="GO:0048038">
    <property type="term" value="F:quinone binding"/>
    <property type="evidence" value="ECO:0007669"/>
    <property type="project" value="InterPro"/>
</dbReference>
<evidence type="ECO:0000313" key="5">
    <source>
        <dbReference type="Proteomes" id="UP000184226"/>
    </source>
</evidence>
<dbReference type="GO" id="GO:0018189">
    <property type="term" value="P:pyrroloquinoline quinone biosynthetic process"/>
    <property type="evidence" value="ECO:0007669"/>
    <property type="project" value="UniProtKB-UniPathway"/>
</dbReference>
<accession>A0A1M5YYW4</accession>
<keyword evidence="5" id="KW-1185">Reference proteome</keyword>
<dbReference type="STRING" id="658167.SAMN04488135_11196"/>
<keyword evidence="3" id="KW-0884">PQQ biosynthesis</keyword>
<sequence>MSDLPEKPKLSRLFRLQWEEAQDNYVLLYPEGMVKLNASAAEILKRCDGLRDIPAIIGDLENTFSASGLQADVEDFMRAAHERGWIT</sequence>
<comment type="subunit">
    <text evidence="2">Monomer. Interacts with PqqE.</text>
</comment>
<gene>
    <name evidence="4" type="ORF">SAMN04488135_11196</name>
</gene>
<organism evidence="4 5">
    <name type="scientific">Pollutimonas bauzanensis</name>
    <dbReference type="NCBI Taxonomy" id="658167"/>
    <lineage>
        <taxon>Bacteria</taxon>
        <taxon>Pseudomonadati</taxon>
        <taxon>Pseudomonadota</taxon>
        <taxon>Betaproteobacteria</taxon>
        <taxon>Burkholderiales</taxon>
        <taxon>Alcaligenaceae</taxon>
        <taxon>Pollutimonas</taxon>
    </lineage>
</organism>
<dbReference type="EMBL" id="FQXE01000011">
    <property type="protein sequence ID" value="SHI17242.1"/>
    <property type="molecule type" value="Genomic_DNA"/>
</dbReference>
<dbReference type="Gene3D" id="1.10.10.1150">
    <property type="entry name" value="Coenzyme PQQ synthesis protein D (PqqD)"/>
    <property type="match status" value="1"/>
</dbReference>
<dbReference type="Proteomes" id="UP000184226">
    <property type="component" value="Unassembled WGS sequence"/>
</dbReference>
<dbReference type="NCBIfam" id="NF002535">
    <property type="entry name" value="PRK02079.1"/>
    <property type="match status" value="1"/>
</dbReference>
<evidence type="ECO:0000256" key="2">
    <source>
        <dbReference type="ARBA" id="ARBA00011741"/>
    </source>
</evidence>
<dbReference type="InterPro" id="IPR041881">
    <property type="entry name" value="PqqD_sf"/>
</dbReference>
<dbReference type="InterPro" id="IPR008792">
    <property type="entry name" value="PQQD"/>
</dbReference>
<evidence type="ECO:0000313" key="4">
    <source>
        <dbReference type="EMBL" id="SHI17242.1"/>
    </source>
</evidence>
<proteinExistence type="predicted"/>
<dbReference type="AlphaFoldDB" id="A0A1M5YYW4"/>
<evidence type="ECO:0000256" key="1">
    <source>
        <dbReference type="ARBA" id="ARBA00004886"/>
    </source>
</evidence>
<dbReference type="RefSeq" id="WP_073105894.1">
    <property type="nucleotide sequence ID" value="NZ_FQXE01000011.1"/>
</dbReference>
<reference evidence="4 5" key="1">
    <citation type="submission" date="2016-11" db="EMBL/GenBank/DDBJ databases">
        <authorList>
            <person name="Jaros S."/>
            <person name="Januszkiewicz K."/>
            <person name="Wedrychowicz H."/>
        </authorList>
    </citation>
    <scope>NUCLEOTIDE SEQUENCE [LARGE SCALE GENOMIC DNA]</scope>
    <source>
        <strain evidence="4 5">CGMCC 1.10190</strain>
    </source>
</reference>
<dbReference type="Pfam" id="PF05402">
    <property type="entry name" value="PqqD"/>
    <property type="match status" value="1"/>
</dbReference>
<dbReference type="UniPathway" id="UPA00539"/>